<gene>
    <name evidence="1" type="ORF">TCNE_LOCUS20264</name>
</gene>
<reference evidence="1 2" key="2">
    <citation type="submission" date="2018-11" db="EMBL/GenBank/DDBJ databases">
        <authorList>
            <consortium name="Pathogen Informatics"/>
        </authorList>
    </citation>
    <scope>NUCLEOTIDE SEQUENCE [LARGE SCALE GENOMIC DNA]</scope>
</reference>
<dbReference type="AlphaFoldDB" id="A0A183VHP4"/>
<dbReference type="Proteomes" id="UP000050794">
    <property type="component" value="Unassembled WGS sequence"/>
</dbReference>
<sequence length="86" mass="9386">MICDAWFDETGIRTDASEETGALSQRLRPLGHLAKLPSVGTTNSKFSDAWFDETGIRTDASEETGALSQRLRPLGHLAKVMPQLSP</sequence>
<organism evidence="2 3">
    <name type="scientific">Toxocara canis</name>
    <name type="common">Canine roundworm</name>
    <dbReference type="NCBI Taxonomy" id="6265"/>
    <lineage>
        <taxon>Eukaryota</taxon>
        <taxon>Metazoa</taxon>
        <taxon>Ecdysozoa</taxon>
        <taxon>Nematoda</taxon>
        <taxon>Chromadorea</taxon>
        <taxon>Rhabditida</taxon>
        <taxon>Spirurina</taxon>
        <taxon>Ascaridomorpha</taxon>
        <taxon>Ascaridoidea</taxon>
        <taxon>Toxocaridae</taxon>
        <taxon>Toxocara</taxon>
    </lineage>
</organism>
<dbReference type="WBParaSite" id="TCNE_0002026801-mRNA-1">
    <property type="protein sequence ID" value="TCNE_0002026801-mRNA-1"/>
    <property type="gene ID" value="TCNE_0002026801"/>
</dbReference>
<protein>
    <submittedName>
        <fullName evidence="3">Transposase</fullName>
    </submittedName>
</protein>
<name>A0A183VHP4_TOXCA</name>
<accession>A0A183VHP4</accession>
<evidence type="ECO:0000313" key="1">
    <source>
        <dbReference type="EMBL" id="VDM51585.1"/>
    </source>
</evidence>
<dbReference type="EMBL" id="UYWY01029057">
    <property type="protein sequence ID" value="VDM51585.1"/>
    <property type="molecule type" value="Genomic_DNA"/>
</dbReference>
<proteinExistence type="predicted"/>
<evidence type="ECO:0000313" key="2">
    <source>
        <dbReference type="Proteomes" id="UP000050794"/>
    </source>
</evidence>
<reference evidence="3" key="1">
    <citation type="submission" date="2016-06" db="UniProtKB">
        <authorList>
            <consortium name="WormBaseParasite"/>
        </authorList>
    </citation>
    <scope>IDENTIFICATION</scope>
</reference>
<evidence type="ECO:0000313" key="3">
    <source>
        <dbReference type="WBParaSite" id="TCNE_0002026801-mRNA-1"/>
    </source>
</evidence>
<keyword evidence="2" id="KW-1185">Reference proteome</keyword>